<dbReference type="InterPro" id="IPR036388">
    <property type="entry name" value="WH-like_DNA-bd_sf"/>
</dbReference>
<dbReference type="GO" id="GO:0003700">
    <property type="term" value="F:DNA-binding transcription factor activity"/>
    <property type="evidence" value="ECO:0007669"/>
    <property type="project" value="InterPro"/>
</dbReference>
<dbReference type="SUPFAM" id="SSF46785">
    <property type="entry name" value="Winged helix' DNA-binding domain"/>
    <property type="match status" value="1"/>
</dbReference>
<gene>
    <name evidence="4" type="ORF">B7C51_10975</name>
</gene>
<sequence>MPQRQELLKLEDVFRLVLKKLSYTWKKNVDSDISRTQFLILDRLFSEGPQKVSDLAEALHITCGAVTGNCDKLIKSGLSTRTRDEQDRRVVFMEITSQGQKIMEEVKKQRNRIIECLFKDFTEEDRENLTRLFSHMLTNLEEIDSKE</sequence>
<dbReference type="InterPro" id="IPR036390">
    <property type="entry name" value="WH_DNA-bd_sf"/>
</dbReference>
<keyword evidence="1" id="KW-0805">Transcription regulation</keyword>
<dbReference type="Gene3D" id="1.10.10.10">
    <property type="entry name" value="Winged helix-like DNA-binding domain superfamily/Winged helix DNA-binding domain"/>
    <property type="match status" value="1"/>
</dbReference>
<dbReference type="PANTHER" id="PTHR42756:SF1">
    <property type="entry name" value="TRANSCRIPTIONAL REPRESSOR OF EMRAB OPERON"/>
    <property type="match status" value="1"/>
</dbReference>
<dbReference type="PRINTS" id="PR00598">
    <property type="entry name" value="HTHMARR"/>
</dbReference>
<evidence type="ECO:0000313" key="4">
    <source>
        <dbReference type="EMBL" id="ARF68233.1"/>
    </source>
</evidence>
<dbReference type="RefSeq" id="WP_023485227.1">
    <property type="nucleotide sequence ID" value="NZ_CP019794.1"/>
</dbReference>
<name>A0A1U9YN43_9BACL</name>
<dbReference type="Proteomes" id="UP000192727">
    <property type="component" value="Chromosome"/>
</dbReference>
<dbReference type="GO" id="GO:0003677">
    <property type="term" value="F:DNA binding"/>
    <property type="evidence" value="ECO:0007669"/>
    <property type="project" value="UniProtKB-KW"/>
</dbReference>
<dbReference type="SMART" id="SM00347">
    <property type="entry name" value="HTH_MARR"/>
    <property type="match status" value="1"/>
</dbReference>
<evidence type="ECO:0000256" key="1">
    <source>
        <dbReference type="ARBA" id="ARBA00023015"/>
    </source>
</evidence>
<dbReference type="PROSITE" id="PS50995">
    <property type="entry name" value="HTH_MARR_2"/>
    <property type="match status" value="1"/>
</dbReference>
<keyword evidence="2" id="KW-0238">DNA-binding</keyword>
<dbReference type="PANTHER" id="PTHR42756">
    <property type="entry name" value="TRANSCRIPTIONAL REGULATOR, MARR"/>
    <property type="match status" value="1"/>
</dbReference>
<proteinExistence type="predicted"/>
<accession>A0A1U9YN43</accession>
<reference evidence="4 5" key="1">
    <citation type="submission" date="2017-03" db="EMBL/GenBank/DDBJ databases">
        <title>Paenibacillus larvae genome sequencing.</title>
        <authorList>
            <person name="Dingman D.W."/>
        </authorList>
    </citation>
    <scope>NUCLEOTIDE SEQUENCE [LARGE SCALE GENOMIC DNA]</scope>
    <source>
        <strain evidence="4 5">SAG 10367</strain>
    </source>
</reference>
<dbReference type="EMBL" id="CP020557">
    <property type="protein sequence ID" value="ARF68233.1"/>
    <property type="molecule type" value="Genomic_DNA"/>
</dbReference>
<evidence type="ECO:0000256" key="3">
    <source>
        <dbReference type="ARBA" id="ARBA00023163"/>
    </source>
</evidence>
<protein>
    <submittedName>
        <fullName evidence="4">MarR family transcriptional regulator</fullName>
    </submittedName>
</protein>
<evidence type="ECO:0000256" key="2">
    <source>
        <dbReference type="ARBA" id="ARBA00023125"/>
    </source>
</evidence>
<dbReference type="AlphaFoldDB" id="A0A1U9YN43"/>
<dbReference type="InterPro" id="IPR000835">
    <property type="entry name" value="HTH_MarR-typ"/>
</dbReference>
<dbReference type="Pfam" id="PF01047">
    <property type="entry name" value="MarR"/>
    <property type="match status" value="1"/>
</dbReference>
<evidence type="ECO:0000313" key="5">
    <source>
        <dbReference type="Proteomes" id="UP000192727"/>
    </source>
</evidence>
<keyword evidence="3" id="KW-0804">Transcription</keyword>
<organism evidence="4 5">
    <name type="scientific">Paenibacillus larvae subsp. pulvifaciens</name>
    <dbReference type="NCBI Taxonomy" id="1477"/>
    <lineage>
        <taxon>Bacteria</taxon>
        <taxon>Bacillati</taxon>
        <taxon>Bacillota</taxon>
        <taxon>Bacilli</taxon>
        <taxon>Bacillales</taxon>
        <taxon>Paenibacillaceae</taxon>
        <taxon>Paenibacillus</taxon>
    </lineage>
</organism>
<dbReference type="GeneID" id="64220871"/>